<dbReference type="OrthoDB" id="3023006at2759"/>
<dbReference type="STRING" id="685588.A0A067SPY6"/>
<proteinExistence type="predicted"/>
<gene>
    <name evidence="3" type="ORF">GALMADRAFT_142686</name>
</gene>
<keyword evidence="1" id="KW-0175">Coiled coil</keyword>
<dbReference type="HOGENOM" id="CLU_341627_0_0_1"/>
<feature type="region of interest" description="Disordered" evidence="2">
    <location>
        <begin position="175"/>
        <end position="198"/>
    </location>
</feature>
<keyword evidence="4" id="KW-1185">Reference proteome</keyword>
<name>A0A067SPY6_GALM3</name>
<reference evidence="4" key="1">
    <citation type="journal article" date="2014" name="Proc. Natl. Acad. Sci. U.S.A.">
        <title>Extensive sampling of basidiomycete genomes demonstrates inadequacy of the white-rot/brown-rot paradigm for wood decay fungi.</title>
        <authorList>
            <person name="Riley R."/>
            <person name="Salamov A.A."/>
            <person name="Brown D.W."/>
            <person name="Nagy L.G."/>
            <person name="Floudas D."/>
            <person name="Held B.W."/>
            <person name="Levasseur A."/>
            <person name="Lombard V."/>
            <person name="Morin E."/>
            <person name="Otillar R."/>
            <person name="Lindquist E.A."/>
            <person name="Sun H."/>
            <person name="LaButti K.M."/>
            <person name="Schmutz J."/>
            <person name="Jabbour D."/>
            <person name="Luo H."/>
            <person name="Baker S.E."/>
            <person name="Pisabarro A.G."/>
            <person name="Walton J.D."/>
            <person name="Blanchette R.A."/>
            <person name="Henrissat B."/>
            <person name="Martin F."/>
            <person name="Cullen D."/>
            <person name="Hibbett D.S."/>
            <person name="Grigoriev I.V."/>
        </authorList>
    </citation>
    <scope>NUCLEOTIDE SEQUENCE [LARGE SCALE GENOMIC DNA]</scope>
    <source>
        <strain evidence="4">CBS 339.88</strain>
    </source>
</reference>
<dbReference type="AlphaFoldDB" id="A0A067SPY6"/>
<feature type="compositionally biased region" description="Pro residues" evidence="2">
    <location>
        <begin position="181"/>
        <end position="191"/>
    </location>
</feature>
<accession>A0A067SPY6</accession>
<evidence type="ECO:0000313" key="3">
    <source>
        <dbReference type="EMBL" id="KDR72985.1"/>
    </source>
</evidence>
<dbReference type="EMBL" id="KL142387">
    <property type="protein sequence ID" value="KDR72985.1"/>
    <property type="molecule type" value="Genomic_DNA"/>
</dbReference>
<dbReference type="Proteomes" id="UP000027222">
    <property type="component" value="Unassembled WGS sequence"/>
</dbReference>
<protein>
    <submittedName>
        <fullName evidence="3">Uncharacterized protein</fullName>
    </submittedName>
</protein>
<sequence length="830" mass="93916">MAREARAEYLSFGKGPSMQYVEALGRSQLRPIEYPSCRGELSNIRLDDVRGGFVSCPPSQIEVFQVDLQSRDDGLEQLRKELFNAKVMLEAVTRITLMYHDEVSEHQKTKDMLRTKDAEIDRLKELAVRPSVPTQGSLLTFLSGLKNVFYGSGDPSNDPIENRPIETIAASAPRSIGTQTLPPPPPSPFLPSSPSTTTDLELSYVSEDLERLDPDATFIVSVDDEDADEEPIDPDATFVVDNEDNKEESIDPGTTFVVPVDVKNNEEKATDSDTTLVTFVDDRKDTSLFGDYPRQGQLKGRTLVVSIVLPALPVKPLRIVTFTMLKSLLEPSKVEKMSKLLEKKLKYEAERDALDEKIIEVKLQYTLIHNSCVPLLVLPTEVTCMIFQHAMVHPVEDDSEEGRVPWSEVIISHVCRQWRSISLAYPRLWGCFCYDDRDSSPERLDTYLQRSTTHNLDLWFDFRAKSGDAEDYSPLLEKILPHTRRWKYVTILSDTEDVVSTFVSNIESVFAPNLVHFALCCGKSYGRQESFFENLEPTIFVKGAPKLKSATFHWSTIPCIPPLSQITSLCLETQSPLSSEPYFSWTAFLQVLMLPSLEELSLAGDVFEPSVTSMTGVISMAKLVHLRCFEYGLSCWLPYLRAPLLETLSVKNDIFTAEDFEMSPEPYVFPSIRSVSLIRIRASPQAVGHLARMTEAATELLFSQDDISRGFLSVPHNSEELDDQTYWTKVDTLTCSSADMRNRAVLLRFAKARAKNNLCLRWSKRWDMIWRHLHAADYATLTSVCTIETLNREDGPLCPRWPPGEHNPDHLHDHEAFHDGPFDIFHTALN</sequence>
<evidence type="ECO:0000313" key="4">
    <source>
        <dbReference type="Proteomes" id="UP000027222"/>
    </source>
</evidence>
<organism evidence="3 4">
    <name type="scientific">Galerina marginata (strain CBS 339.88)</name>
    <dbReference type="NCBI Taxonomy" id="685588"/>
    <lineage>
        <taxon>Eukaryota</taxon>
        <taxon>Fungi</taxon>
        <taxon>Dikarya</taxon>
        <taxon>Basidiomycota</taxon>
        <taxon>Agaricomycotina</taxon>
        <taxon>Agaricomycetes</taxon>
        <taxon>Agaricomycetidae</taxon>
        <taxon>Agaricales</taxon>
        <taxon>Agaricineae</taxon>
        <taxon>Strophariaceae</taxon>
        <taxon>Galerina</taxon>
    </lineage>
</organism>
<evidence type="ECO:0000256" key="1">
    <source>
        <dbReference type="SAM" id="Coils"/>
    </source>
</evidence>
<feature type="coiled-coil region" evidence="1">
    <location>
        <begin position="337"/>
        <end position="364"/>
    </location>
</feature>
<evidence type="ECO:0000256" key="2">
    <source>
        <dbReference type="SAM" id="MobiDB-lite"/>
    </source>
</evidence>